<gene>
    <name evidence="15" type="ORF">NMOB1V02_LOCUS10242</name>
</gene>
<evidence type="ECO:0000256" key="7">
    <source>
        <dbReference type="ARBA" id="ARBA00022968"/>
    </source>
</evidence>
<dbReference type="FunFam" id="3.40.50.11660:FF:000004">
    <property type="entry name" value="Glycoprotein 3-alpha-L-fucosyltransferase A"/>
    <property type="match status" value="2"/>
</dbReference>
<evidence type="ECO:0000256" key="6">
    <source>
        <dbReference type="ARBA" id="ARBA00022692"/>
    </source>
</evidence>
<dbReference type="InterPro" id="IPR038577">
    <property type="entry name" value="GT10-like_C_sf"/>
</dbReference>
<keyword evidence="16" id="KW-1185">Reference proteome</keyword>
<dbReference type="EMBL" id="CAJPEX010004056">
    <property type="protein sequence ID" value="CAG0922772.1"/>
    <property type="molecule type" value="Genomic_DNA"/>
</dbReference>
<dbReference type="OrthoDB" id="427096at2759"/>
<keyword evidence="9 12" id="KW-0333">Golgi apparatus</keyword>
<evidence type="ECO:0000256" key="2">
    <source>
        <dbReference type="ARBA" id="ARBA00004922"/>
    </source>
</evidence>
<name>A0A7R9BWP2_9CRUS</name>
<evidence type="ECO:0000256" key="1">
    <source>
        <dbReference type="ARBA" id="ARBA00004447"/>
    </source>
</evidence>
<keyword evidence="8" id="KW-1133">Transmembrane helix</keyword>
<keyword evidence="5 12" id="KW-0808">Transferase</keyword>
<dbReference type="InterPro" id="IPR031481">
    <property type="entry name" value="Glyco_tran_10_N"/>
</dbReference>
<evidence type="ECO:0000256" key="3">
    <source>
        <dbReference type="ARBA" id="ARBA00008919"/>
    </source>
</evidence>
<evidence type="ECO:0000259" key="13">
    <source>
        <dbReference type="Pfam" id="PF00852"/>
    </source>
</evidence>
<feature type="non-terminal residue" evidence="15">
    <location>
        <position position="766"/>
    </location>
</feature>
<dbReference type="EMBL" id="OA886093">
    <property type="protein sequence ID" value="CAD7282620.1"/>
    <property type="molecule type" value="Genomic_DNA"/>
</dbReference>
<dbReference type="InterPro" id="IPR055270">
    <property type="entry name" value="Glyco_tran_10_C"/>
</dbReference>
<evidence type="ECO:0000256" key="11">
    <source>
        <dbReference type="ARBA" id="ARBA00023180"/>
    </source>
</evidence>
<feature type="domain" description="Fucosyltransferase C-terminal" evidence="13">
    <location>
        <begin position="524"/>
        <end position="674"/>
    </location>
</feature>
<dbReference type="PANTHER" id="PTHR48438">
    <property type="entry name" value="ALPHA-(1,3)-FUCOSYLTRANSFERASE C-RELATED"/>
    <property type="match status" value="1"/>
</dbReference>
<feature type="domain" description="Fucosyltransferase C-terminal" evidence="13">
    <location>
        <begin position="107"/>
        <end position="281"/>
    </location>
</feature>
<dbReference type="Gene3D" id="3.40.50.11660">
    <property type="entry name" value="Glycosyl transferase family 10, C-terminal domain"/>
    <property type="match status" value="3"/>
</dbReference>
<dbReference type="EC" id="2.4.1.-" evidence="12"/>
<dbReference type="InterPro" id="IPR001503">
    <property type="entry name" value="Glyco_trans_10"/>
</dbReference>
<evidence type="ECO:0000256" key="10">
    <source>
        <dbReference type="ARBA" id="ARBA00023136"/>
    </source>
</evidence>
<comment type="pathway">
    <text evidence="2">Protein modification; protein glycosylation.</text>
</comment>
<organism evidence="15">
    <name type="scientific">Notodromas monacha</name>
    <dbReference type="NCBI Taxonomy" id="399045"/>
    <lineage>
        <taxon>Eukaryota</taxon>
        <taxon>Metazoa</taxon>
        <taxon>Ecdysozoa</taxon>
        <taxon>Arthropoda</taxon>
        <taxon>Crustacea</taxon>
        <taxon>Oligostraca</taxon>
        <taxon>Ostracoda</taxon>
        <taxon>Podocopa</taxon>
        <taxon>Podocopida</taxon>
        <taxon>Cypridocopina</taxon>
        <taxon>Cypridoidea</taxon>
        <taxon>Cyprididae</taxon>
        <taxon>Notodromas</taxon>
    </lineage>
</organism>
<dbReference type="PANTHER" id="PTHR48438:SF1">
    <property type="entry name" value="ALPHA-(1,3)-FUCOSYLTRANSFERASE C-RELATED"/>
    <property type="match status" value="1"/>
</dbReference>
<dbReference type="Pfam" id="PF00852">
    <property type="entry name" value="Glyco_transf_10"/>
    <property type="match status" value="2"/>
</dbReference>
<dbReference type="AlphaFoldDB" id="A0A7R9BWP2"/>
<keyword evidence="7" id="KW-0735">Signal-anchor</keyword>
<evidence type="ECO:0000313" key="15">
    <source>
        <dbReference type="EMBL" id="CAD7282620.1"/>
    </source>
</evidence>
<comment type="subcellular location">
    <subcellularLocation>
        <location evidence="1 12">Golgi apparatus</location>
        <location evidence="1 12">Golgi stack membrane</location>
        <topology evidence="1 12">Single-pass type II membrane protein</topology>
    </subcellularLocation>
</comment>
<dbReference type="SUPFAM" id="SSF53756">
    <property type="entry name" value="UDP-Glycosyltransferase/glycogen phosphorylase"/>
    <property type="match status" value="3"/>
</dbReference>
<feature type="domain" description="Fucosyltransferase N-terminal" evidence="14">
    <location>
        <begin position="405"/>
        <end position="503"/>
    </location>
</feature>
<comment type="similarity">
    <text evidence="3 12">Belongs to the glycosyltransferase 10 family.</text>
</comment>
<keyword evidence="11" id="KW-0325">Glycoprotein</keyword>
<evidence type="ECO:0000256" key="4">
    <source>
        <dbReference type="ARBA" id="ARBA00022676"/>
    </source>
</evidence>
<accession>A0A7R9BWP2</accession>
<dbReference type="Pfam" id="PF17039">
    <property type="entry name" value="Glyco_tran_10_N"/>
    <property type="match status" value="2"/>
</dbReference>
<dbReference type="Proteomes" id="UP000678499">
    <property type="component" value="Unassembled WGS sequence"/>
</dbReference>
<feature type="domain" description="Fucosyltransferase N-terminal" evidence="14">
    <location>
        <begin position="45"/>
        <end position="86"/>
    </location>
</feature>
<evidence type="ECO:0000256" key="12">
    <source>
        <dbReference type="RuleBase" id="RU003832"/>
    </source>
</evidence>
<evidence type="ECO:0000313" key="16">
    <source>
        <dbReference type="Proteomes" id="UP000678499"/>
    </source>
</evidence>
<protein>
    <recommendedName>
        <fullName evidence="12">Fucosyltransferase</fullName>
        <ecNumber evidence="12">2.4.1.-</ecNumber>
    </recommendedName>
</protein>
<proteinExistence type="inferred from homology"/>
<evidence type="ECO:0000256" key="9">
    <source>
        <dbReference type="ARBA" id="ARBA00023034"/>
    </source>
</evidence>
<dbReference type="GO" id="GO:0032580">
    <property type="term" value="C:Golgi cisterna membrane"/>
    <property type="evidence" value="ECO:0007669"/>
    <property type="project" value="UniProtKB-SubCell"/>
</dbReference>
<evidence type="ECO:0000259" key="14">
    <source>
        <dbReference type="Pfam" id="PF17039"/>
    </source>
</evidence>
<dbReference type="GO" id="GO:0008417">
    <property type="term" value="F:fucosyltransferase activity"/>
    <property type="evidence" value="ECO:0007669"/>
    <property type="project" value="InterPro"/>
</dbReference>
<evidence type="ECO:0000256" key="5">
    <source>
        <dbReference type="ARBA" id="ARBA00022679"/>
    </source>
</evidence>
<keyword evidence="6 12" id="KW-0812">Transmembrane</keyword>
<keyword evidence="10" id="KW-0472">Membrane</keyword>
<dbReference type="UniPathway" id="UPA00378"/>
<keyword evidence="4 12" id="KW-0328">Glycosyltransferase</keyword>
<evidence type="ECO:0000256" key="8">
    <source>
        <dbReference type="ARBA" id="ARBA00022989"/>
    </source>
</evidence>
<sequence>MRFEKTMGSATGKSGPGGLYQWVSHNLTALKFAPSLATDLGQIARHQIWVLYILESPLHSSAYSEPHSVNWTATYRSDSDIATPHGKWMYFDERVQSQEQNTNLAMNKTKKVAWFVSNCETVNHRLDYVKELSKYIQVDIFGACGSLVCPRNNASTCSVMLRDTYKFYLAFENSNCKDYITEKFFNNALTNNVIPIVMGANKEDYLKAAPLNSFLHINDFESAKELAEKLNEIDKDDDQFNAFFKWQGTWDFVDTNFMCILCGMIHDPQKREKSYMDTKHWWQNNTLCLQRRTKIFFTAVLISTSILGIFRFPSQEMPKETLKYSNSSLNTSFTNFSLISKRPMKVSEISGLPYFFTNGMTKPSQLREPRTFPVYPEEAPQLDRILEQLMFSPASLPLFLQISSKTILLTSGFDWLPSGNTAFNHCPVTKCELRRSHEIPFANSDLVLFANTATSMERTVDYSHQIWVMYILESPHHSSAKFPQESINWTATYRWDSDIVAPYAKWMYFDERVRFSQQAGNMAANKTKKVAWFVSNCGANNNRLEYANELGKYIQVDVYGACGTLECSRSKGEECFEKLKRDYKFYLAFENSNCNDYITEKFFINGLQNNVIPIALGARKEDYAKAAPLNSFLHVDDFESPKALADKLHEIDADDDKFNSFFKWKGTGEFVNTHFMNNVIPIALGARKEDYAKAAPLNSFLHVDDFESPKALADKLHEIDADDDKFNSFFKWKGTGEFVNTHFMCRLCALLHDPYKNAKSYFNTES</sequence>
<reference evidence="15" key="1">
    <citation type="submission" date="2020-11" db="EMBL/GenBank/DDBJ databases">
        <authorList>
            <person name="Tran Van P."/>
        </authorList>
    </citation>
    <scope>NUCLEOTIDE SEQUENCE</scope>
</reference>